<sequence length="112" mass="12238">MLWFTLFLTATHRTLPAQQKATTLLKATLQIVVELMQPSVLLMASQLQTEGIHGSELLCRQRFLCDGRGDAKGLRLRLKGPIPAAQQAVLVPGRRSVGAGRDDFPLAHVQAP</sequence>
<protein>
    <recommendedName>
        <fullName evidence="4">Secreted protein</fullName>
    </recommendedName>
</protein>
<organism evidence="2 3">
    <name type="scientific">Liparis tanakae</name>
    <name type="common">Tanaka's snailfish</name>
    <dbReference type="NCBI Taxonomy" id="230148"/>
    <lineage>
        <taxon>Eukaryota</taxon>
        <taxon>Metazoa</taxon>
        <taxon>Chordata</taxon>
        <taxon>Craniata</taxon>
        <taxon>Vertebrata</taxon>
        <taxon>Euteleostomi</taxon>
        <taxon>Actinopterygii</taxon>
        <taxon>Neopterygii</taxon>
        <taxon>Teleostei</taxon>
        <taxon>Neoteleostei</taxon>
        <taxon>Acanthomorphata</taxon>
        <taxon>Eupercaria</taxon>
        <taxon>Perciformes</taxon>
        <taxon>Cottioidei</taxon>
        <taxon>Cottales</taxon>
        <taxon>Liparidae</taxon>
        <taxon>Liparis</taxon>
    </lineage>
</organism>
<name>A0A4Z2GX54_9TELE</name>
<feature type="chain" id="PRO_5021311941" description="Secreted protein" evidence="1">
    <location>
        <begin position="17"/>
        <end position="112"/>
    </location>
</feature>
<dbReference type="AlphaFoldDB" id="A0A4Z2GX54"/>
<dbReference type="EMBL" id="SRLO01000389">
    <property type="protein sequence ID" value="TNN58106.1"/>
    <property type="molecule type" value="Genomic_DNA"/>
</dbReference>
<reference evidence="2 3" key="1">
    <citation type="submission" date="2019-03" db="EMBL/GenBank/DDBJ databases">
        <title>First draft genome of Liparis tanakae, snailfish: a comprehensive survey of snailfish specific genes.</title>
        <authorList>
            <person name="Kim W."/>
            <person name="Song I."/>
            <person name="Jeong J.-H."/>
            <person name="Kim D."/>
            <person name="Kim S."/>
            <person name="Ryu S."/>
            <person name="Song J.Y."/>
            <person name="Lee S.K."/>
        </authorList>
    </citation>
    <scope>NUCLEOTIDE SEQUENCE [LARGE SCALE GENOMIC DNA]</scope>
    <source>
        <tissue evidence="2">Muscle</tissue>
    </source>
</reference>
<evidence type="ECO:0000256" key="1">
    <source>
        <dbReference type="SAM" id="SignalP"/>
    </source>
</evidence>
<gene>
    <name evidence="2" type="ORF">EYF80_031705</name>
</gene>
<keyword evidence="3" id="KW-1185">Reference proteome</keyword>
<proteinExistence type="predicted"/>
<evidence type="ECO:0008006" key="4">
    <source>
        <dbReference type="Google" id="ProtNLM"/>
    </source>
</evidence>
<accession>A0A4Z2GX54</accession>
<feature type="signal peptide" evidence="1">
    <location>
        <begin position="1"/>
        <end position="16"/>
    </location>
</feature>
<comment type="caution">
    <text evidence="2">The sequence shown here is derived from an EMBL/GenBank/DDBJ whole genome shotgun (WGS) entry which is preliminary data.</text>
</comment>
<dbReference type="Proteomes" id="UP000314294">
    <property type="component" value="Unassembled WGS sequence"/>
</dbReference>
<evidence type="ECO:0000313" key="2">
    <source>
        <dbReference type="EMBL" id="TNN58106.1"/>
    </source>
</evidence>
<evidence type="ECO:0000313" key="3">
    <source>
        <dbReference type="Proteomes" id="UP000314294"/>
    </source>
</evidence>
<keyword evidence="1" id="KW-0732">Signal</keyword>